<protein>
    <submittedName>
        <fullName evidence="1">Outer membrane efflux protein</fullName>
    </submittedName>
</protein>
<dbReference type="Gene3D" id="1.20.1600.10">
    <property type="entry name" value="Outer membrane efflux proteins (OEP)"/>
    <property type="match status" value="1"/>
</dbReference>
<reference evidence="1" key="1">
    <citation type="submission" date="2016-10" db="EMBL/GenBank/DDBJ databases">
        <title>Sequence of Gallionella enrichment culture.</title>
        <authorList>
            <person name="Poehlein A."/>
            <person name="Muehling M."/>
            <person name="Daniel R."/>
        </authorList>
    </citation>
    <scope>NUCLEOTIDE SEQUENCE</scope>
</reference>
<name>A0A1J5TEE0_9ZZZZ</name>
<proteinExistence type="predicted"/>
<sequence length="223" mass="25573">MKIIKYFIILFFAFGTFSVQAQESLASGIDYVFLQKLIDTAKSNYPKMKVFNHKIIIASNDIKKAKLSWFDIFTVSAFYSPTAAQTLTNPTLSGFQLGLFLNISSLIQKPVLLRQSHEAYKIAQLDKDEYNLNLEADVKSRYFKYVQQLTILKVQTQAALDAESLSKQFKYKFEKGEETFENYSKSMILYSDQRQRVIEAEGSVLIAKSSIEELIGKKLEDIH</sequence>
<comment type="caution">
    <text evidence="1">The sequence shown here is derived from an EMBL/GenBank/DDBJ whole genome shotgun (WGS) entry which is preliminary data.</text>
</comment>
<dbReference type="GO" id="GO:0015562">
    <property type="term" value="F:efflux transmembrane transporter activity"/>
    <property type="evidence" value="ECO:0007669"/>
    <property type="project" value="InterPro"/>
</dbReference>
<gene>
    <name evidence="1" type="ORF">GALL_63830</name>
</gene>
<dbReference type="AlphaFoldDB" id="A0A1J5TEE0"/>
<dbReference type="EMBL" id="MLJW01000018">
    <property type="protein sequence ID" value="OIR12132.1"/>
    <property type="molecule type" value="Genomic_DNA"/>
</dbReference>
<dbReference type="SUPFAM" id="SSF56954">
    <property type="entry name" value="Outer membrane efflux proteins (OEP)"/>
    <property type="match status" value="1"/>
</dbReference>
<accession>A0A1J5TEE0</accession>
<evidence type="ECO:0000313" key="1">
    <source>
        <dbReference type="EMBL" id="OIR12132.1"/>
    </source>
</evidence>
<organism evidence="1">
    <name type="scientific">mine drainage metagenome</name>
    <dbReference type="NCBI Taxonomy" id="410659"/>
    <lineage>
        <taxon>unclassified sequences</taxon>
        <taxon>metagenomes</taxon>
        <taxon>ecological metagenomes</taxon>
    </lineage>
</organism>